<reference evidence="2 3" key="1">
    <citation type="journal article" date="2011" name="Proc. Natl. Acad. Sci. U.S.A.">
        <title>Genetic diversity and population structure of the endangered marsupial Sarcophilus harrisii (Tasmanian devil).</title>
        <authorList>
            <person name="Miller W."/>
            <person name="Hayes V.M."/>
            <person name="Ratan A."/>
            <person name="Petersen D.C."/>
            <person name="Wittekindt N.E."/>
            <person name="Miller J."/>
            <person name="Walenz B."/>
            <person name="Knight J."/>
            <person name="Qi J."/>
            <person name="Zhao F."/>
            <person name="Wang Q."/>
            <person name="Bedoya-Reina O.C."/>
            <person name="Katiyar N."/>
            <person name="Tomsho L.P."/>
            <person name="Kasson L.M."/>
            <person name="Hardie R.A."/>
            <person name="Woodbridge P."/>
            <person name="Tindall E.A."/>
            <person name="Bertelsen M.F."/>
            <person name="Dixon D."/>
            <person name="Pyecroft S."/>
            <person name="Helgen K.M."/>
            <person name="Lesk A.M."/>
            <person name="Pringle T.H."/>
            <person name="Patterson N."/>
            <person name="Zhang Y."/>
            <person name="Kreiss A."/>
            <person name="Woods G.M."/>
            <person name="Jones M.E."/>
            <person name="Schuster S.C."/>
        </authorList>
    </citation>
    <scope>NUCLEOTIDE SEQUENCE [LARGE SCALE GENOMIC DNA]</scope>
</reference>
<dbReference type="AlphaFoldDB" id="A0A7N4PL88"/>
<evidence type="ECO:0000313" key="3">
    <source>
        <dbReference type="Proteomes" id="UP000007648"/>
    </source>
</evidence>
<dbReference type="InParanoid" id="A0A7N4PL88"/>
<keyword evidence="1" id="KW-0812">Transmembrane</keyword>
<proteinExistence type="predicted"/>
<feature type="transmembrane region" description="Helical" evidence="1">
    <location>
        <begin position="54"/>
        <end position="79"/>
    </location>
</feature>
<dbReference type="Proteomes" id="UP000007648">
    <property type="component" value="Unassembled WGS sequence"/>
</dbReference>
<reference evidence="2" key="2">
    <citation type="submission" date="2025-08" db="UniProtKB">
        <authorList>
            <consortium name="Ensembl"/>
        </authorList>
    </citation>
    <scope>IDENTIFICATION</scope>
</reference>
<evidence type="ECO:0000313" key="2">
    <source>
        <dbReference type="Ensembl" id="ENSSHAP00000040161.1"/>
    </source>
</evidence>
<protein>
    <submittedName>
        <fullName evidence="2">Uncharacterized protein</fullName>
    </submittedName>
</protein>
<reference evidence="2" key="3">
    <citation type="submission" date="2025-09" db="UniProtKB">
        <authorList>
            <consortium name="Ensembl"/>
        </authorList>
    </citation>
    <scope>IDENTIFICATION</scope>
</reference>
<sequence>MPTDHEEPCGLSHRLFCLNEGICYVIPPVFSLFCRKGHLQRDIWWTPKSTKAEFYPFGSFPQVSCFLALTIGYSFLCWISL</sequence>
<accession>A0A7N4PL88</accession>
<dbReference type="FunCoup" id="A0A7N4PL88">
    <property type="interactions" value="285"/>
</dbReference>
<dbReference type="Ensembl" id="ENSSHAT00000025863.1">
    <property type="protein sequence ID" value="ENSSHAP00000040161.1"/>
    <property type="gene ID" value="ENSSHAG00000027055.1"/>
</dbReference>
<keyword evidence="1" id="KW-1133">Transmembrane helix</keyword>
<evidence type="ECO:0000256" key="1">
    <source>
        <dbReference type="SAM" id="Phobius"/>
    </source>
</evidence>
<dbReference type="GeneTree" id="ENSGT01020000233969"/>
<keyword evidence="3" id="KW-1185">Reference proteome</keyword>
<name>A0A7N4PL88_SARHA</name>
<keyword evidence="1" id="KW-0472">Membrane</keyword>
<organism evidence="2 3">
    <name type="scientific">Sarcophilus harrisii</name>
    <name type="common">Tasmanian devil</name>
    <name type="synonym">Sarcophilus laniarius</name>
    <dbReference type="NCBI Taxonomy" id="9305"/>
    <lineage>
        <taxon>Eukaryota</taxon>
        <taxon>Metazoa</taxon>
        <taxon>Chordata</taxon>
        <taxon>Craniata</taxon>
        <taxon>Vertebrata</taxon>
        <taxon>Euteleostomi</taxon>
        <taxon>Mammalia</taxon>
        <taxon>Metatheria</taxon>
        <taxon>Dasyuromorphia</taxon>
        <taxon>Dasyuridae</taxon>
        <taxon>Sarcophilus</taxon>
    </lineage>
</organism>